<evidence type="ECO:0000313" key="1">
    <source>
        <dbReference type="EMBL" id="HAS8541279.1"/>
    </source>
</evidence>
<dbReference type="EMBL" id="DACRBY010000020">
    <property type="protein sequence ID" value="HAS8541279.1"/>
    <property type="molecule type" value="Genomic_DNA"/>
</dbReference>
<organism evidence="1">
    <name type="scientific">Vibrio vulnificus</name>
    <dbReference type="NCBI Taxonomy" id="672"/>
    <lineage>
        <taxon>Bacteria</taxon>
        <taxon>Pseudomonadati</taxon>
        <taxon>Pseudomonadota</taxon>
        <taxon>Gammaproteobacteria</taxon>
        <taxon>Vibrionales</taxon>
        <taxon>Vibrionaceae</taxon>
        <taxon>Vibrio</taxon>
    </lineage>
</organism>
<reference evidence="1" key="1">
    <citation type="journal article" date="2018" name="Genome Biol.">
        <title>SKESA: strategic k-mer extension for scrupulous assemblies.</title>
        <authorList>
            <person name="Souvorov A."/>
            <person name="Agarwala R."/>
            <person name="Lipman D.J."/>
        </authorList>
    </citation>
    <scope>NUCLEOTIDE SEQUENCE</scope>
    <source>
        <strain evidence="1">BCW_3452</strain>
    </source>
</reference>
<reference evidence="1" key="2">
    <citation type="submission" date="2019-01" db="EMBL/GenBank/DDBJ databases">
        <authorList>
            <consortium name="NCBI Pathogen Detection Project"/>
        </authorList>
    </citation>
    <scope>NUCLEOTIDE SEQUENCE</scope>
    <source>
        <strain evidence="1">BCW_3452</strain>
    </source>
</reference>
<protein>
    <submittedName>
        <fullName evidence="1">Uncharacterized protein</fullName>
    </submittedName>
</protein>
<dbReference type="AlphaFoldDB" id="A0A8H9N1Z1"/>
<name>A0A8H9N1Z1_VIBVL</name>
<dbReference type="Proteomes" id="UP000863257">
    <property type="component" value="Unassembled WGS sequence"/>
</dbReference>
<comment type="caution">
    <text evidence="1">The sequence shown here is derived from an EMBL/GenBank/DDBJ whole genome shotgun (WGS) entry which is preliminary data.</text>
</comment>
<gene>
    <name evidence="1" type="ORF">I7730_15965</name>
</gene>
<proteinExistence type="predicted"/>
<sequence>MLKLHIFDTGNYESMKDAQDSGALYSTEGIVIDNHPTEFVHQLIDIQNTYKHASGVDTILFGVINQHGEMIELDWIAERLEATSKANAQADPCLESFINNWTQGVN</sequence>
<accession>A0A8H9N1Z1</accession>